<reference evidence="3 4" key="1">
    <citation type="submission" date="2020-02" db="EMBL/GenBank/DDBJ databases">
        <authorList>
            <person name="Li X.-J."/>
            <person name="Han X.-M."/>
        </authorList>
    </citation>
    <scope>NUCLEOTIDE SEQUENCE [LARGE SCALE GENOMIC DNA]</scope>
    <source>
        <strain evidence="3 4">CCTCC AB 2017055</strain>
    </source>
</reference>
<dbReference type="InterPro" id="IPR029058">
    <property type="entry name" value="AB_hydrolase_fold"/>
</dbReference>
<keyword evidence="1" id="KW-0378">Hydrolase</keyword>
<evidence type="ECO:0000313" key="4">
    <source>
        <dbReference type="Proteomes" id="UP000475214"/>
    </source>
</evidence>
<gene>
    <name evidence="3" type="ORF">G1H10_23180</name>
</gene>
<dbReference type="InterPro" id="IPR011042">
    <property type="entry name" value="6-blade_b-propeller_TolB-like"/>
</dbReference>
<dbReference type="GO" id="GO:0004252">
    <property type="term" value="F:serine-type endopeptidase activity"/>
    <property type="evidence" value="ECO:0007669"/>
    <property type="project" value="TreeGrafter"/>
</dbReference>
<dbReference type="SUPFAM" id="SSF53474">
    <property type="entry name" value="alpha/beta-Hydrolases"/>
    <property type="match status" value="1"/>
</dbReference>
<dbReference type="Pfam" id="PF00326">
    <property type="entry name" value="Peptidase_S9"/>
    <property type="match status" value="1"/>
</dbReference>
<dbReference type="Gene3D" id="3.40.50.1820">
    <property type="entry name" value="alpha/beta hydrolase"/>
    <property type="match status" value="1"/>
</dbReference>
<evidence type="ECO:0000259" key="2">
    <source>
        <dbReference type="Pfam" id="PF00326"/>
    </source>
</evidence>
<dbReference type="AlphaFoldDB" id="A0A6L9SEZ5"/>
<dbReference type="Proteomes" id="UP000475214">
    <property type="component" value="Unassembled WGS sequence"/>
</dbReference>
<dbReference type="GO" id="GO:0006508">
    <property type="term" value="P:proteolysis"/>
    <property type="evidence" value="ECO:0007669"/>
    <property type="project" value="InterPro"/>
</dbReference>
<dbReference type="Gene3D" id="2.120.10.30">
    <property type="entry name" value="TolB, C-terminal domain"/>
    <property type="match status" value="1"/>
</dbReference>
<dbReference type="SUPFAM" id="SSF82171">
    <property type="entry name" value="DPP6 N-terminal domain-like"/>
    <property type="match status" value="1"/>
</dbReference>
<organism evidence="3 4">
    <name type="scientific">Phytoactinopolyspora halotolerans</name>
    <dbReference type="NCBI Taxonomy" id="1981512"/>
    <lineage>
        <taxon>Bacteria</taxon>
        <taxon>Bacillati</taxon>
        <taxon>Actinomycetota</taxon>
        <taxon>Actinomycetes</taxon>
        <taxon>Jiangellales</taxon>
        <taxon>Jiangellaceae</taxon>
        <taxon>Phytoactinopolyspora</taxon>
    </lineage>
</organism>
<evidence type="ECO:0000256" key="1">
    <source>
        <dbReference type="ARBA" id="ARBA00022801"/>
    </source>
</evidence>
<dbReference type="PANTHER" id="PTHR42776:SF27">
    <property type="entry name" value="DIPEPTIDYL PEPTIDASE FAMILY MEMBER 6"/>
    <property type="match status" value="1"/>
</dbReference>
<proteinExistence type="predicted"/>
<accession>A0A6L9SEZ5</accession>
<evidence type="ECO:0000313" key="3">
    <source>
        <dbReference type="EMBL" id="NEE03071.1"/>
    </source>
</evidence>
<keyword evidence="4" id="KW-1185">Reference proteome</keyword>
<dbReference type="InterPro" id="IPR001375">
    <property type="entry name" value="Peptidase_S9_cat"/>
</dbReference>
<dbReference type="RefSeq" id="WP_163742251.1">
    <property type="nucleotide sequence ID" value="NZ_JAAGOA010000019.1"/>
</dbReference>
<protein>
    <submittedName>
        <fullName evidence="3">S9 family peptidase</fullName>
    </submittedName>
</protein>
<comment type="caution">
    <text evidence="3">The sequence shown here is derived from an EMBL/GenBank/DDBJ whole genome shotgun (WGS) entry which is preliminary data.</text>
</comment>
<feature type="domain" description="Peptidase S9 prolyl oligopeptidase catalytic" evidence="2">
    <location>
        <begin position="397"/>
        <end position="610"/>
    </location>
</feature>
<dbReference type="PANTHER" id="PTHR42776">
    <property type="entry name" value="SERINE PEPTIDASE S9 FAMILY MEMBER"/>
    <property type="match status" value="1"/>
</dbReference>
<name>A0A6L9SEZ5_9ACTN</name>
<dbReference type="EMBL" id="JAAGOA010000019">
    <property type="protein sequence ID" value="NEE03071.1"/>
    <property type="molecule type" value="Genomic_DNA"/>
</dbReference>
<sequence length="614" mass="68399">MSDDRPQLIPRDVLFGNPQRVSPTLSPDGTRLGFVAPDEGVLNVWVGPADDPSAARPVTADRGRGIRMFDFCHDDRTLVYLQDTDGDEDWRLYALDLETSEAVLVTPQTGVTAGVLAHNRWHPTTMLIALNADNPALHDVYRLDLTTREIEKVETNPGYAGWMVDSDLNIRGGVAMTEDGGAVVYVRNRQTGEDEPWLEVGPDDVTATGVYGFSRDGNTVYMTSSIGVNASRLLRVDLATGEQSVLAEDPEYDVAGVTSHPETLEPQGVTFVKERKEWVHLDPEFGAEVDFLRAQLRGEVGISRSVRDDRRWVVHDVLSDGPIRYYIFDRDTRELTYLFSHRPELEQYELAEMEPFSFTARDGLTVHGYLTFPVGAERKDLPAVLNVHGGPWARDTWGYDPEAQWFANRGYVCVQVNFRGSSGYGKTFINAGNKQWGLTMHTDLLDAVEYLVGLEWIDRKRVGIYGGSYGGYAALAGAAFTPDVFRCAVDLVGPSNLLTLLTSIPEYWKPQISLMYSRVGNPETEKDLLWAASPLSKVDDIRIPILVAQGKNDPRVKEAEAEQIVNALAEKGLDYEYLLFEDEGHGMAKPENRERFYAAAEKFLAQHLGGRSAD</sequence>